<evidence type="ECO:0000256" key="7">
    <source>
        <dbReference type="ARBA" id="ARBA00023002"/>
    </source>
</evidence>
<evidence type="ECO:0000259" key="13">
    <source>
        <dbReference type="Pfam" id="PF01593"/>
    </source>
</evidence>
<dbReference type="GO" id="GO:0004729">
    <property type="term" value="F:oxygen-dependent protoporphyrinogen oxidase activity"/>
    <property type="evidence" value="ECO:0007669"/>
    <property type="project" value="UniProtKB-UniRule"/>
</dbReference>
<dbReference type="PANTHER" id="PTHR42923">
    <property type="entry name" value="PROTOPORPHYRINOGEN OXIDASE"/>
    <property type="match status" value="1"/>
</dbReference>
<comment type="cofactor">
    <cofactor evidence="11">
        <name>FAD</name>
        <dbReference type="ChEBI" id="CHEBI:57692"/>
    </cofactor>
    <text evidence="11">Binds 1 FAD per subunit.</text>
</comment>
<evidence type="ECO:0000256" key="9">
    <source>
        <dbReference type="ARBA" id="ARBA00023244"/>
    </source>
</evidence>
<feature type="domain" description="Amine oxidase" evidence="13">
    <location>
        <begin position="72"/>
        <end position="577"/>
    </location>
</feature>
<evidence type="ECO:0000256" key="4">
    <source>
        <dbReference type="ARBA" id="ARBA00012867"/>
    </source>
</evidence>
<proteinExistence type="inferred from homology"/>
<dbReference type="GeneID" id="70129811"/>
<comment type="catalytic activity">
    <reaction evidence="10 11">
        <text>protoporphyrinogen IX + 3 O2 = protoporphyrin IX + 3 H2O2</text>
        <dbReference type="Rhea" id="RHEA:25576"/>
        <dbReference type="ChEBI" id="CHEBI:15379"/>
        <dbReference type="ChEBI" id="CHEBI:16240"/>
        <dbReference type="ChEBI" id="CHEBI:57306"/>
        <dbReference type="ChEBI" id="CHEBI:57307"/>
        <dbReference type="EC" id="1.3.3.4"/>
    </reaction>
</comment>
<accession>A0A9P8U9J1</accession>
<dbReference type="Proteomes" id="UP000758603">
    <property type="component" value="Unassembled WGS sequence"/>
</dbReference>
<comment type="caution">
    <text evidence="14">The sequence shown here is derived from an EMBL/GenBank/DDBJ whole genome shotgun (WGS) entry which is preliminary data.</text>
</comment>
<organism evidence="14 15">
    <name type="scientific">Truncatella angustata</name>
    <dbReference type="NCBI Taxonomy" id="152316"/>
    <lineage>
        <taxon>Eukaryota</taxon>
        <taxon>Fungi</taxon>
        <taxon>Dikarya</taxon>
        <taxon>Ascomycota</taxon>
        <taxon>Pezizomycotina</taxon>
        <taxon>Sordariomycetes</taxon>
        <taxon>Xylariomycetidae</taxon>
        <taxon>Amphisphaeriales</taxon>
        <taxon>Sporocadaceae</taxon>
        <taxon>Truncatella</taxon>
    </lineage>
</organism>
<dbReference type="InterPro" id="IPR050464">
    <property type="entry name" value="Zeta_carotene_desat/Oxidored"/>
</dbReference>
<evidence type="ECO:0000256" key="3">
    <source>
        <dbReference type="ARBA" id="ARBA00010551"/>
    </source>
</evidence>
<comment type="pathway">
    <text evidence="2 11">Porphyrin-containing compound metabolism; protoporphyrin-IX biosynthesis; protoporphyrin-IX from protoporphyrinogen-IX: step 1/1.</text>
</comment>
<feature type="compositionally biased region" description="Basic and acidic residues" evidence="12">
    <location>
        <begin position="680"/>
        <end position="696"/>
    </location>
</feature>
<dbReference type="OrthoDB" id="438553at2759"/>
<dbReference type="GO" id="GO:0006782">
    <property type="term" value="P:protoporphyrinogen IX biosynthetic process"/>
    <property type="evidence" value="ECO:0007669"/>
    <property type="project" value="UniProtKB-UniRule"/>
</dbReference>
<keyword evidence="6 11" id="KW-0274">FAD</keyword>
<keyword evidence="9 11" id="KW-0627">Porphyrin biosynthesis</keyword>
<name>A0A9P8U9J1_9PEZI</name>
<evidence type="ECO:0000256" key="5">
    <source>
        <dbReference type="ARBA" id="ARBA00022630"/>
    </source>
</evidence>
<evidence type="ECO:0000256" key="12">
    <source>
        <dbReference type="SAM" id="MobiDB-lite"/>
    </source>
</evidence>
<evidence type="ECO:0000256" key="2">
    <source>
        <dbReference type="ARBA" id="ARBA00005073"/>
    </source>
</evidence>
<evidence type="ECO:0000256" key="1">
    <source>
        <dbReference type="ARBA" id="ARBA00002600"/>
    </source>
</evidence>
<dbReference type="Gene3D" id="3.50.50.60">
    <property type="entry name" value="FAD/NAD(P)-binding domain"/>
    <property type="match status" value="1"/>
</dbReference>
<evidence type="ECO:0000256" key="6">
    <source>
        <dbReference type="ARBA" id="ARBA00022827"/>
    </source>
</evidence>
<reference evidence="14" key="1">
    <citation type="journal article" date="2021" name="Nat. Commun.">
        <title>Genetic determinants of endophytism in the Arabidopsis root mycobiome.</title>
        <authorList>
            <person name="Mesny F."/>
            <person name="Miyauchi S."/>
            <person name="Thiergart T."/>
            <person name="Pickel B."/>
            <person name="Atanasova L."/>
            <person name="Karlsson M."/>
            <person name="Huettel B."/>
            <person name="Barry K.W."/>
            <person name="Haridas S."/>
            <person name="Chen C."/>
            <person name="Bauer D."/>
            <person name="Andreopoulos W."/>
            <person name="Pangilinan J."/>
            <person name="LaButti K."/>
            <person name="Riley R."/>
            <person name="Lipzen A."/>
            <person name="Clum A."/>
            <person name="Drula E."/>
            <person name="Henrissat B."/>
            <person name="Kohler A."/>
            <person name="Grigoriev I.V."/>
            <person name="Martin F.M."/>
            <person name="Hacquard S."/>
        </authorList>
    </citation>
    <scope>NUCLEOTIDE SEQUENCE</scope>
    <source>
        <strain evidence="14">MPI-SDFR-AT-0073</strain>
    </source>
</reference>
<comment type="subcellular location">
    <subcellularLocation>
        <location evidence="11">Mitochondrion inner membrane</location>
    </subcellularLocation>
</comment>
<dbReference type="Pfam" id="PF01593">
    <property type="entry name" value="Amino_oxidase"/>
    <property type="match status" value="1"/>
</dbReference>
<dbReference type="RefSeq" id="XP_045952868.1">
    <property type="nucleotide sequence ID" value="XM_046100919.1"/>
</dbReference>
<dbReference type="GO" id="GO:0005743">
    <property type="term" value="C:mitochondrial inner membrane"/>
    <property type="evidence" value="ECO:0007669"/>
    <property type="project" value="UniProtKB-SubCell"/>
</dbReference>
<comment type="similarity">
    <text evidence="3 11">Belongs to the protoporphyrinogen/coproporphyrinogen oxidase family. Protoporphyrinogen oxidase subfamily.</text>
</comment>
<dbReference type="EC" id="1.3.3.4" evidence="4 11"/>
<evidence type="ECO:0000313" key="15">
    <source>
        <dbReference type="Proteomes" id="UP000758603"/>
    </source>
</evidence>
<dbReference type="AlphaFoldDB" id="A0A9P8U9J1"/>
<dbReference type="NCBIfam" id="TIGR00562">
    <property type="entry name" value="proto_IX_ox"/>
    <property type="match status" value="1"/>
</dbReference>
<evidence type="ECO:0000256" key="8">
    <source>
        <dbReference type="ARBA" id="ARBA00023133"/>
    </source>
</evidence>
<evidence type="ECO:0000256" key="10">
    <source>
        <dbReference type="ARBA" id="ARBA00047554"/>
    </source>
</evidence>
<keyword evidence="7 11" id="KW-0560">Oxidoreductase</keyword>
<keyword evidence="15" id="KW-1185">Reference proteome</keyword>
<feature type="region of interest" description="Disordered" evidence="12">
    <location>
        <begin position="675"/>
        <end position="696"/>
    </location>
</feature>
<keyword evidence="5 11" id="KW-0285">Flavoprotein</keyword>
<dbReference type="SUPFAM" id="SSF54373">
    <property type="entry name" value="FAD-linked reductases, C-terminal domain"/>
    <property type="match status" value="1"/>
</dbReference>
<dbReference type="InterPro" id="IPR002937">
    <property type="entry name" value="Amino_oxidase"/>
</dbReference>
<protein>
    <recommendedName>
        <fullName evidence="4 11">Protoporphyrinogen oxidase</fullName>
        <ecNumber evidence="4 11">1.3.3.4</ecNumber>
    </recommendedName>
</protein>
<dbReference type="InterPro" id="IPR004572">
    <property type="entry name" value="Protoporphyrinogen_oxidase"/>
</dbReference>
<dbReference type="EMBL" id="JAGPXC010000010">
    <property type="protein sequence ID" value="KAH6646354.1"/>
    <property type="molecule type" value="Genomic_DNA"/>
</dbReference>
<sequence>MRRRSAPLSKLHRAGRGLSCLALGRTQPLRLAQVQRLSAVGGNPRAYATVAKAHDEDKSQPPRQIAVLGGGLTGLTAAHYLARHATNAHITLYEGDNRLGGWIDGKRVRVSGGDGEEVLMQRGARMLRSGATSNKYEDLVFYDVVANLNLQDKVLYPKGAAESRYIYYPDHLVQLPSKKLSFENIIKTIRSILTEPLWTGCFSAAARWSRHFTRNPALVEQRRKAIKDTRTVFDKDESVADFLGRVFGNKNSPPITNIVSAMLHGIYGGDVHKLSAKHTIFENFWQQDMFPLHQGLSWIARKEFFLQYDILDGPNRLAVIEMAEKARNHNLLAFSDGLVTLVEAFEADLRAMKNVTIKQNTPITALELQDNKVAVDAGPGSGKYDQVLSTLFSGDVAELAKPANSLPSLAATEAVSIMVVNLYYPNPDLLKENPGFGYLIPQSVPPEENPECALGVLFDSDIEMGKDVQGTKLTVMLGGHYWNDWSILPDKETSTAMAMAVVERHLGISPEEPVTTSAKMCRNCLPQHNVGHVDRLRRAHYELSSAFQGKLTVAGPSYTTVGAIGSMRAGYDAAMRIARGHGQPWFQRSEKGLGMWNWHFEMLERAEKELGIAVQMPLDHVGTTGLEWATENQTSQIGEMPAENLWFKEWTRENERFLDDDGNWTVDTDELFKTPGLSRGRAERLEQMRASDDEKN</sequence>
<evidence type="ECO:0000313" key="14">
    <source>
        <dbReference type="EMBL" id="KAH6646354.1"/>
    </source>
</evidence>
<gene>
    <name evidence="14" type="ORF">BKA67DRAFT_541322</name>
</gene>
<dbReference type="SUPFAM" id="SSF51905">
    <property type="entry name" value="FAD/NAD(P)-binding domain"/>
    <property type="match status" value="1"/>
</dbReference>
<dbReference type="InterPro" id="IPR036188">
    <property type="entry name" value="FAD/NAD-bd_sf"/>
</dbReference>
<comment type="function">
    <text evidence="1 11">Catalyzes the 6-electron oxidation of protoporphyrinogen-IX to form protoporphyrin-IX.</text>
</comment>
<keyword evidence="8 11" id="KW-0350">Heme biosynthesis</keyword>
<dbReference type="PANTHER" id="PTHR42923:SF3">
    <property type="entry name" value="PROTOPORPHYRINOGEN OXIDASE"/>
    <property type="match status" value="1"/>
</dbReference>
<evidence type="ECO:0000256" key="11">
    <source>
        <dbReference type="RuleBase" id="RU367069"/>
    </source>
</evidence>